<gene>
    <name evidence="3" type="ORF">GM418_09195</name>
</gene>
<sequence>MKKSIFTLIVFFLASSVSVIQAQNLKEILDKHFKAIGQDKLTKVETYAVKAKVNQMGMEIPMEMKMKRPDKFRMEMDMAGQKMIQAFNGEKGWVVAPWVSNEPQELSGAELEQAMAQADIDGELYNYEKKGHKVELVGKENIDGTEVYNLKLTDKNGNIKNYYIDADKYLLSQVKARAISMGQEVNVTQKMVEYKDFDGIKMATRIISTTPMGDAEIIMEDIKFNPDIADSVFEKPAN</sequence>
<dbReference type="Pfam" id="PF17131">
    <property type="entry name" value="LolA_like"/>
    <property type="match status" value="1"/>
</dbReference>
<keyword evidence="4" id="KW-1185">Reference proteome</keyword>
<dbReference type="AlphaFoldDB" id="A0A6I6JRY3"/>
<evidence type="ECO:0000259" key="2">
    <source>
        <dbReference type="Pfam" id="PF17131"/>
    </source>
</evidence>
<dbReference type="InterPro" id="IPR033399">
    <property type="entry name" value="TP_0789-like"/>
</dbReference>
<keyword evidence="1" id="KW-0732">Signal</keyword>
<proteinExistence type="predicted"/>
<organism evidence="3 4">
    <name type="scientific">Maribellus comscasis</name>
    <dbReference type="NCBI Taxonomy" id="2681766"/>
    <lineage>
        <taxon>Bacteria</taxon>
        <taxon>Pseudomonadati</taxon>
        <taxon>Bacteroidota</taxon>
        <taxon>Bacteroidia</taxon>
        <taxon>Marinilabiliales</taxon>
        <taxon>Prolixibacteraceae</taxon>
        <taxon>Maribellus</taxon>
    </lineage>
</organism>
<dbReference type="Gene3D" id="2.50.20.10">
    <property type="entry name" value="Lipoprotein localisation LolA/LolB/LppX"/>
    <property type="match status" value="1"/>
</dbReference>
<keyword evidence="3" id="KW-0449">Lipoprotein</keyword>
<dbReference type="KEGG" id="mcos:GM418_09195"/>
<name>A0A6I6JRY3_9BACT</name>
<evidence type="ECO:0000313" key="3">
    <source>
        <dbReference type="EMBL" id="QGY43828.1"/>
    </source>
</evidence>
<feature type="domain" description="Uncharacterized protein TP-0789" evidence="2">
    <location>
        <begin position="77"/>
        <end position="235"/>
    </location>
</feature>
<dbReference type="Proteomes" id="UP000428260">
    <property type="component" value="Chromosome"/>
</dbReference>
<dbReference type="EMBL" id="CP046401">
    <property type="protein sequence ID" value="QGY43828.1"/>
    <property type="molecule type" value="Genomic_DNA"/>
</dbReference>
<evidence type="ECO:0000313" key="4">
    <source>
        <dbReference type="Proteomes" id="UP000428260"/>
    </source>
</evidence>
<feature type="chain" id="PRO_5026316074" evidence="1">
    <location>
        <begin position="23"/>
        <end position="238"/>
    </location>
</feature>
<feature type="signal peptide" evidence="1">
    <location>
        <begin position="1"/>
        <end position="22"/>
    </location>
</feature>
<protein>
    <submittedName>
        <fullName evidence="3">Outer membrane lipoprotein-sorting protein</fullName>
    </submittedName>
</protein>
<evidence type="ECO:0000256" key="1">
    <source>
        <dbReference type="SAM" id="SignalP"/>
    </source>
</evidence>
<dbReference type="RefSeq" id="WP_158865344.1">
    <property type="nucleotide sequence ID" value="NZ_CP046401.1"/>
</dbReference>
<reference evidence="3 4" key="1">
    <citation type="submission" date="2019-11" db="EMBL/GenBank/DDBJ databases">
        <authorList>
            <person name="Zheng R.K."/>
            <person name="Sun C.M."/>
        </authorList>
    </citation>
    <scope>NUCLEOTIDE SEQUENCE [LARGE SCALE GENOMIC DNA]</scope>
    <source>
        <strain evidence="3 4">WC007</strain>
    </source>
</reference>
<accession>A0A6I6JRY3</accession>